<proteinExistence type="predicted"/>
<evidence type="ECO:0000313" key="1">
    <source>
        <dbReference type="EMBL" id="UOQ43756.1"/>
    </source>
</evidence>
<dbReference type="RefSeq" id="WP_244709176.1">
    <property type="nucleotide sequence ID" value="NZ_CP095073.1"/>
</dbReference>
<sequence length="253" mass="30056">MVDFCIMEIHKENKCGKEKIMNFISLKDLPKKVYKFMPYHRLNNLYITGSIFINHLNNYSEKKLGKEIGDDLEGHLNSDIYIEDYTFSDSSKDNRNKNLERTMKENGFIDHDSTSTITVKQGNFHQKLIDNNYFVYCVCLTSDPKVKNEFGGSTQVIYDFPYYINSLNRSLEKEGIEIFDCGACEYITARKQVFDQKTRDFICKKPYLIKDERYSYQLEYRVLWRYKNKKRINKPLLIPAREAIDNYCYLTNN</sequence>
<reference evidence="1 2" key="1">
    <citation type="submission" date="2022-04" db="EMBL/GenBank/DDBJ databases">
        <title>Halobacillus sp. isolated from saltern.</title>
        <authorList>
            <person name="Won M."/>
            <person name="Lee C.-M."/>
            <person name="Woen H.-Y."/>
            <person name="Kwon S.-W."/>
        </authorList>
    </citation>
    <scope>NUCLEOTIDE SEQUENCE [LARGE SCALE GENOMIC DNA]</scope>
    <source>
        <strain evidence="1 2">SSBR10-3</strain>
    </source>
</reference>
<name>A0ABY4EI10_9BACI</name>
<dbReference type="EMBL" id="CP095073">
    <property type="protein sequence ID" value="UOQ43756.1"/>
    <property type="molecule type" value="Genomic_DNA"/>
</dbReference>
<dbReference type="Proteomes" id="UP000831787">
    <property type="component" value="Chromosome"/>
</dbReference>
<accession>A0ABY4EI10</accession>
<gene>
    <name evidence="1" type="ORF">MUN89_18010</name>
</gene>
<organism evidence="1 2">
    <name type="scientific">Halobacillus salinarum</name>
    <dbReference type="NCBI Taxonomy" id="2932257"/>
    <lineage>
        <taxon>Bacteria</taxon>
        <taxon>Bacillati</taxon>
        <taxon>Bacillota</taxon>
        <taxon>Bacilli</taxon>
        <taxon>Bacillales</taxon>
        <taxon>Bacillaceae</taxon>
        <taxon>Halobacillus</taxon>
    </lineage>
</organism>
<keyword evidence="2" id="KW-1185">Reference proteome</keyword>
<evidence type="ECO:0000313" key="2">
    <source>
        <dbReference type="Proteomes" id="UP000831787"/>
    </source>
</evidence>
<protein>
    <submittedName>
        <fullName evidence="1">Uncharacterized protein</fullName>
    </submittedName>
</protein>